<keyword evidence="1" id="KW-0472">Membrane</keyword>
<dbReference type="AlphaFoldDB" id="A0A6A0HA39"/>
<keyword evidence="3" id="KW-0675">Receptor</keyword>
<reference evidence="3" key="2">
    <citation type="journal article" date="2018" name="Environ. Sci. Technol.">
        <title>The Toxicogenome of Hyalella azteca: A Model for Sediment Ecotoxicology and Evolutionary Toxicology.</title>
        <authorList>
            <person name="Poynton H.C."/>
            <person name="Hasenbein S."/>
            <person name="Benoit J.B."/>
            <person name="Sepulveda M.S."/>
            <person name="Poelchau M.F."/>
            <person name="Hughes D.S.T."/>
            <person name="Murali S.C."/>
            <person name="Chen S."/>
            <person name="Glastad K.M."/>
            <person name="Goodisman M.A.D."/>
            <person name="Werren J.H."/>
            <person name="Vineis J.H."/>
            <person name="Bowen J.L."/>
            <person name="Friedrich M."/>
            <person name="Jones J."/>
            <person name="Robertson H.M."/>
            <person name="Feyereisen R."/>
            <person name="Mechler-Hickson A."/>
            <person name="Mathers N."/>
            <person name="Lee C.E."/>
            <person name="Colbourne J.K."/>
            <person name="Biales A."/>
            <person name="Johnston J.S."/>
            <person name="Wellborn G.A."/>
            <person name="Rosendale A.J."/>
            <person name="Cridge A.G."/>
            <person name="Munoz-Torres M.C."/>
            <person name="Bain P.A."/>
            <person name="Manny A.R."/>
            <person name="Major K.M."/>
            <person name="Lambert F.N."/>
            <person name="Vulpe C.D."/>
            <person name="Tuck P."/>
            <person name="Blalock B.J."/>
            <person name="Lin Y.Y."/>
            <person name="Smith M.E."/>
            <person name="Ochoa-Acuna H."/>
            <person name="Chen M.M."/>
            <person name="Childers C.P."/>
            <person name="Qu J."/>
            <person name="Dugan S."/>
            <person name="Lee S.L."/>
            <person name="Chao H."/>
            <person name="Dinh H."/>
            <person name="Han Y."/>
            <person name="Doddapaneni H."/>
            <person name="Worley K.C."/>
            <person name="Muzny D.M."/>
            <person name="Gibbs R.A."/>
            <person name="Richards S."/>
        </authorList>
    </citation>
    <scope>NUCLEOTIDE SEQUENCE</scope>
    <source>
        <strain evidence="3">HAZT.00-mixed</strain>
        <tissue evidence="3">Whole organism</tissue>
    </source>
</reference>
<feature type="signal peptide" evidence="2">
    <location>
        <begin position="1"/>
        <end position="19"/>
    </location>
</feature>
<feature type="transmembrane region" description="Helical" evidence="1">
    <location>
        <begin position="76"/>
        <end position="99"/>
    </location>
</feature>
<proteinExistence type="predicted"/>
<keyword evidence="1" id="KW-1133">Transmembrane helix</keyword>
<gene>
    <name evidence="3" type="ORF">HAZT_HAZT011444</name>
</gene>
<sequence>MEMKPVFLLLLRLMQVLLCLPYKFVRSYKSCHSNTVKFKRSEGIDHFTKIVASCLLCLSAMQLVDDLVTTEIESTMEFLLISLHFLNQIGFMTITSYCIHQHRILKFASKSLLLILNNHQELSVADALLWILFTCPCVLIIFVVYPRFYASNIRNFIYLPLHAFRILLILFIPFFFNVGLYISNHYVRQWMTKLGNDISARVQQSSGSNARTKPNPHKDLDISLLLCHAGRITLTSEQVCRTFETFLRTRRTLQLLYCFCRLPMAVAVSIDLLELIFSVSGFTIMTAKMSDILFASNSFARIAMILTAPAGIQKSLREAEHLLRLLHVRVQAAAKPKIMAGIEVIETMPDFSIYGLFTLGPHAILPVLSTVATYVLVNYQASQSRL</sequence>
<feature type="transmembrane region" description="Helical" evidence="1">
    <location>
        <begin position="353"/>
        <end position="377"/>
    </location>
</feature>
<dbReference type="Proteomes" id="UP000711488">
    <property type="component" value="Unassembled WGS sequence"/>
</dbReference>
<evidence type="ECO:0000256" key="2">
    <source>
        <dbReference type="SAM" id="SignalP"/>
    </source>
</evidence>
<feature type="transmembrane region" description="Helical" evidence="1">
    <location>
        <begin position="255"/>
        <end position="279"/>
    </location>
</feature>
<keyword evidence="2" id="KW-0732">Signal</keyword>
<evidence type="ECO:0000256" key="1">
    <source>
        <dbReference type="SAM" id="Phobius"/>
    </source>
</evidence>
<keyword evidence="1" id="KW-0812">Transmembrane</keyword>
<comment type="caution">
    <text evidence="3">The sequence shown here is derived from an EMBL/GenBank/DDBJ whole genome shotgun (WGS) entry which is preliminary data.</text>
</comment>
<protein>
    <submittedName>
        <fullName evidence="3">Gustatory receptor 40</fullName>
    </submittedName>
</protein>
<dbReference type="EMBL" id="JQDR03003273">
    <property type="protein sequence ID" value="KAA0202626.1"/>
    <property type="molecule type" value="Genomic_DNA"/>
</dbReference>
<name>A0A6A0HA39_HYAAZ</name>
<evidence type="ECO:0000313" key="3">
    <source>
        <dbReference type="EMBL" id="KAA0202626.1"/>
    </source>
</evidence>
<feature type="chain" id="PRO_5025418210" evidence="2">
    <location>
        <begin position="20"/>
        <end position="386"/>
    </location>
</feature>
<organism evidence="3">
    <name type="scientific">Hyalella azteca</name>
    <name type="common">Amphipod</name>
    <dbReference type="NCBI Taxonomy" id="294128"/>
    <lineage>
        <taxon>Eukaryota</taxon>
        <taxon>Metazoa</taxon>
        <taxon>Ecdysozoa</taxon>
        <taxon>Arthropoda</taxon>
        <taxon>Crustacea</taxon>
        <taxon>Multicrustacea</taxon>
        <taxon>Malacostraca</taxon>
        <taxon>Eumalacostraca</taxon>
        <taxon>Peracarida</taxon>
        <taxon>Amphipoda</taxon>
        <taxon>Senticaudata</taxon>
        <taxon>Talitrida</taxon>
        <taxon>Talitroidea</taxon>
        <taxon>Hyalellidae</taxon>
        <taxon>Hyalella</taxon>
    </lineage>
</organism>
<reference evidence="3" key="1">
    <citation type="submission" date="2014-08" db="EMBL/GenBank/DDBJ databases">
        <authorList>
            <person name="Murali S."/>
            <person name="Richards S."/>
            <person name="Bandaranaike D."/>
            <person name="Bellair M."/>
            <person name="Blankenburg K."/>
            <person name="Chao H."/>
            <person name="Dinh H."/>
            <person name="Doddapaneni H."/>
            <person name="Dugan-Rocha S."/>
            <person name="Elkadiri S."/>
            <person name="Gnanaolivu R."/>
            <person name="Hughes D."/>
            <person name="Lee S."/>
            <person name="Li M."/>
            <person name="Ming W."/>
            <person name="Munidasa M."/>
            <person name="Muniz J."/>
            <person name="Nguyen L."/>
            <person name="Osuji N."/>
            <person name="Pu L.-L."/>
            <person name="Puazo M."/>
            <person name="Skinner E."/>
            <person name="Qu C."/>
            <person name="Quiroz J."/>
            <person name="Raj R."/>
            <person name="Weissenberger G."/>
            <person name="Xin Y."/>
            <person name="Zou X."/>
            <person name="Han Y."/>
            <person name="Worley K."/>
            <person name="Muzny D."/>
            <person name="Gibbs R."/>
        </authorList>
    </citation>
    <scope>NUCLEOTIDE SEQUENCE</scope>
    <source>
        <strain evidence="3">HAZT.00-mixed</strain>
        <tissue evidence="3">Whole organism</tissue>
    </source>
</reference>
<reference evidence="3" key="3">
    <citation type="submission" date="2019-06" db="EMBL/GenBank/DDBJ databases">
        <authorList>
            <person name="Poynton C."/>
            <person name="Hasenbein S."/>
            <person name="Benoit J.B."/>
            <person name="Sepulveda M.S."/>
            <person name="Poelchau M.F."/>
            <person name="Murali S.C."/>
            <person name="Chen S."/>
            <person name="Glastad K.M."/>
            <person name="Werren J.H."/>
            <person name="Vineis J.H."/>
            <person name="Bowen J.L."/>
            <person name="Friedrich M."/>
            <person name="Jones J."/>
            <person name="Robertson H.M."/>
            <person name="Feyereisen R."/>
            <person name="Mechler-Hickson A."/>
            <person name="Mathers N."/>
            <person name="Lee C.E."/>
            <person name="Colbourne J.K."/>
            <person name="Biales A."/>
            <person name="Johnston J.S."/>
            <person name="Wellborn G.A."/>
            <person name="Rosendale A.J."/>
            <person name="Cridge A.G."/>
            <person name="Munoz-Torres M.C."/>
            <person name="Bain P.A."/>
            <person name="Manny A.R."/>
            <person name="Major K.M."/>
            <person name="Lambert F.N."/>
            <person name="Vulpe C.D."/>
            <person name="Tuck P."/>
            <person name="Blalock B.J."/>
            <person name="Lin Y.-Y."/>
            <person name="Smith M.E."/>
            <person name="Ochoa-Acuna H."/>
            <person name="Chen M.-J.M."/>
            <person name="Childers C.P."/>
            <person name="Qu J."/>
            <person name="Dugan S."/>
            <person name="Lee S.L."/>
            <person name="Chao H."/>
            <person name="Dinh H."/>
            <person name="Han Y."/>
            <person name="Doddapaneni H."/>
            <person name="Worley K.C."/>
            <person name="Muzny D.M."/>
            <person name="Gibbs R.A."/>
            <person name="Richards S."/>
        </authorList>
    </citation>
    <scope>NUCLEOTIDE SEQUENCE</scope>
    <source>
        <strain evidence="3">HAZT.00-mixed</strain>
        <tissue evidence="3">Whole organism</tissue>
    </source>
</reference>
<feature type="transmembrane region" description="Helical" evidence="1">
    <location>
        <begin position="127"/>
        <end position="145"/>
    </location>
</feature>
<feature type="transmembrane region" description="Helical" evidence="1">
    <location>
        <begin position="157"/>
        <end position="182"/>
    </location>
</feature>
<accession>A0A6A0HA39</accession>